<feature type="compositionally biased region" description="Polar residues" evidence="1">
    <location>
        <begin position="529"/>
        <end position="539"/>
    </location>
</feature>
<feature type="region of interest" description="Disordered" evidence="1">
    <location>
        <begin position="507"/>
        <end position="547"/>
    </location>
</feature>
<evidence type="ECO:0000313" key="4">
    <source>
        <dbReference type="Proteomes" id="UP000024635"/>
    </source>
</evidence>
<dbReference type="OrthoDB" id="5876619at2759"/>
<feature type="region of interest" description="Disordered" evidence="1">
    <location>
        <begin position="1163"/>
        <end position="1209"/>
    </location>
</feature>
<keyword evidence="4" id="KW-1185">Reference proteome</keyword>
<feature type="compositionally biased region" description="Polar residues" evidence="1">
    <location>
        <begin position="934"/>
        <end position="945"/>
    </location>
</feature>
<feature type="region of interest" description="Disordered" evidence="1">
    <location>
        <begin position="577"/>
        <end position="605"/>
    </location>
</feature>
<feature type="compositionally biased region" description="Basic and acidic residues" evidence="1">
    <location>
        <begin position="898"/>
        <end position="920"/>
    </location>
</feature>
<feature type="compositionally biased region" description="Low complexity" evidence="1">
    <location>
        <begin position="1"/>
        <end position="15"/>
    </location>
</feature>
<name>A0A016S3I1_9BILA</name>
<dbReference type="STRING" id="53326.A0A016S3I1"/>
<dbReference type="Proteomes" id="UP000024635">
    <property type="component" value="Unassembled WGS sequence"/>
</dbReference>
<feature type="region of interest" description="Disordered" evidence="1">
    <location>
        <begin position="1307"/>
        <end position="1331"/>
    </location>
</feature>
<keyword evidence="2" id="KW-1133">Transmembrane helix</keyword>
<reference evidence="4" key="1">
    <citation type="journal article" date="2015" name="Nat. Genet.">
        <title>The genome and transcriptome of the zoonotic hookworm Ancylostoma ceylanicum identify infection-specific gene families.</title>
        <authorList>
            <person name="Schwarz E.M."/>
            <person name="Hu Y."/>
            <person name="Antoshechkin I."/>
            <person name="Miller M.M."/>
            <person name="Sternberg P.W."/>
            <person name="Aroian R.V."/>
        </authorList>
    </citation>
    <scope>NUCLEOTIDE SEQUENCE</scope>
    <source>
        <strain evidence="4">HY135</strain>
    </source>
</reference>
<proteinExistence type="predicted"/>
<sequence>EFPTVTETVTTVTTTYEQKPHTPEEFEKYVEKESPEEVERHVERESPKAAESPVSAISREEITHEEFPTVTETVTTVTTTYEQKPHTPEETPSIPSSLSLSGAVIEGAPAIKERESPSKDSTSPSFGDKLAGFATKAAMIAGGAVVAPVALAAMGVSAAYDSVLKKEPLGSTAGSIVCHEEGSGKSESTYQFITDVDTMDEEEEVDFGKQPYTIESDEYTVQREERPLSSPKEGRVDSLIETITTASEPQLVLEGEHGVYSPVSLQAEPHIIESGEYAVQQEERPISSPSKMDQPVPEKDRLETYVESMTASAESPLILEGEHAVYSPGTEIAEPHIIESGDYEVLQEERPLSSPTKMEHTEDITAAPESHLTLVGEHVTYTPVAEEPHIIESDDYAVQQEEGPLSSPTRLEQPTFEGVEQRTEIMTATPESHLVLEGEHAVYSPVEEPQPYVIESDDYAVEQEEGPLSSPAKMEQISPKREREGIFSESITLTPDVQATVEQHVTEGEGPHVIESKDYEQLQEEQQLSSPTCESQQLDTVKDSDDTTACRLTTQPSLHLLEEEALENVVKMRFSDTVELESPEKQSAHTPSSYPDEQHSIAGDDEWKVYDNKGEVLEDFSSQLTQELIQEAESNASLQSVQSPHNILKQESYSDVAMEHEVDYHSDLQEKLDILAGERREKVLPVQEEDQLGVIDETDYEHEADEEHEIQRAASQLVDEVINAAMEPHEDAKTLTSTSESNVYHTATEHSKDDQYDTCVTSQDTYDSAQEWTSQESEYTTAASGATSRLSEAEERQGSVTPLAILSPVDSDRQFTANQDFEDTVPVIRHFTVDDTARSTPDVPLQVTIEEEEEESEATLPTSPSGVLLAPHMDPGRPVSPVPPTRQTEDEDYFVFVERPDDKTVPKASDEKSTERRSAETESTSDSQYDKSYSRQLSDMSSGSHADTVIHQGKGDIEAVADVEDITSAYEPASGSSDSLDKLSVKSSSAEKREPTPQRSSASPAKTSDESEEHVEKEQAMESPSSSDGSARERTSDTEEGFVICPPMEETPMAEGELETVEEEPEDVDSINGSGNSSVGVPSDTLALVGKYKHVSSDNVSLTSLQEFERLEQVVINRGEGSLSASEIELYAAGKLRCSGGGSGEGSVSSLAEFEKLEQELAANISPQEEVAMLPEIREESEVEDMSVRDDDEDDHSETEVKTRPIDEEDLRAATPIASPVDSLEREPIAAALPLLETSTDSLEPSYERVEARTQRDSEASSLAEYEVITRLEESVRDSLENIPHERDSLLEGASQDMTSQDTHALLSGDTVGTYQEHDDDDKDSLGGEMDTMLRDYPTTLTTFETTAIAPDGTVQTISRRVETRVRDPILSHVTFTGTESEERATLRAPFAEDTRRHIFRFPPRSHPPHSMMRENDLCGLPYVLYSNNFSLIFLVFFFRISLSIPSQL</sequence>
<evidence type="ECO:0000256" key="2">
    <source>
        <dbReference type="SAM" id="Phobius"/>
    </source>
</evidence>
<feature type="compositionally biased region" description="Polar residues" evidence="1">
    <location>
        <begin position="758"/>
        <end position="790"/>
    </location>
</feature>
<feature type="region of interest" description="Disordered" evidence="1">
    <location>
        <begin position="397"/>
        <end position="420"/>
    </location>
</feature>
<comment type="caution">
    <text evidence="3">The sequence shown here is derived from an EMBL/GenBank/DDBJ whole genome shotgun (WGS) entry which is preliminary data.</text>
</comment>
<feature type="compositionally biased region" description="Basic and acidic residues" evidence="1">
    <location>
        <begin position="979"/>
        <end position="996"/>
    </location>
</feature>
<evidence type="ECO:0000313" key="3">
    <source>
        <dbReference type="EMBL" id="EYB84809.1"/>
    </source>
</evidence>
<gene>
    <name evidence="3" type="primary">Acey_s0309.g2062</name>
    <name evidence="3" type="ORF">Y032_0309g2062</name>
</gene>
<feature type="region of interest" description="Disordered" evidence="1">
    <location>
        <begin position="837"/>
        <end position="953"/>
    </location>
</feature>
<evidence type="ECO:0000256" key="1">
    <source>
        <dbReference type="SAM" id="MobiDB-lite"/>
    </source>
</evidence>
<accession>A0A016S3I1</accession>
<feature type="compositionally biased region" description="Low complexity" evidence="1">
    <location>
        <begin position="69"/>
        <end position="80"/>
    </location>
</feature>
<feature type="compositionally biased region" description="Polar residues" evidence="1">
    <location>
        <begin position="997"/>
        <end position="1006"/>
    </location>
</feature>
<keyword evidence="2" id="KW-0812">Transmembrane</keyword>
<feature type="compositionally biased region" description="Acidic residues" evidence="1">
    <location>
        <begin position="1179"/>
        <end position="1197"/>
    </location>
</feature>
<feature type="region of interest" description="Disordered" evidence="1">
    <location>
        <begin position="968"/>
        <end position="1082"/>
    </location>
</feature>
<feature type="non-terminal residue" evidence="3">
    <location>
        <position position="1"/>
    </location>
</feature>
<dbReference type="EMBL" id="JARK01001645">
    <property type="protein sequence ID" value="EYB84809.1"/>
    <property type="molecule type" value="Genomic_DNA"/>
</dbReference>
<feature type="compositionally biased region" description="Basic and acidic residues" evidence="1">
    <location>
        <begin position="58"/>
        <end position="67"/>
    </location>
</feature>
<feature type="compositionally biased region" description="Basic and acidic residues" evidence="1">
    <location>
        <begin position="18"/>
        <end position="48"/>
    </location>
</feature>
<feature type="compositionally biased region" description="Acidic residues" evidence="1">
    <location>
        <begin position="1056"/>
        <end position="1069"/>
    </location>
</feature>
<feature type="region of interest" description="Disordered" evidence="1">
    <location>
        <begin position="1"/>
        <end position="99"/>
    </location>
</feature>
<feature type="region of interest" description="Disordered" evidence="1">
    <location>
        <begin position="462"/>
        <end position="483"/>
    </location>
</feature>
<feature type="compositionally biased region" description="Low complexity" evidence="1">
    <location>
        <begin position="1070"/>
        <end position="1082"/>
    </location>
</feature>
<feature type="region of interest" description="Disordered" evidence="1">
    <location>
        <begin position="729"/>
        <end position="804"/>
    </location>
</feature>
<feature type="transmembrane region" description="Helical" evidence="2">
    <location>
        <begin position="1423"/>
        <end position="1443"/>
    </location>
</feature>
<feature type="compositionally biased region" description="Basic and acidic residues" evidence="1">
    <location>
        <begin position="507"/>
        <end position="520"/>
    </location>
</feature>
<feature type="compositionally biased region" description="Polar residues" evidence="1">
    <location>
        <begin position="734"/>
        <end position="745"/>
    </location>
</feature>
<organism evidence="3 4">
    <name type="scientific">Ancylostoma ceylanicum</name>
    <dbReference type="NCBI Taxonomy" id="53326"/>
    <lineage>
        <taxon>Eukaryota</taxon>
        <taxon>Metazoa</taxon>
        <taxon>Ecdysozoa</taxon>
        <taxon>Nematoda</taxon>
        <taxon>Chromadorea</taxon>
        <taxon>Rhabditida</taxon>
        <taxon>Rhabditina</taxon>
        <taxon>Rhabditomorpha</taxon>
        <taxon>Strongyloidea</taxon>
        <taxon>Ancylostomatidae</taxon>
        <taxon>Ancylostomatinae</taxon>
        <taxon>Ancylostoma</taxon>
    </lineage>
</organism>
<protein>
    <submittedName>
        <fullName evidence="3">Uncharacterized protein</fullName>
    </submittedName>
</protein>
<keyword evidence="2" id="KW-0472">Membrane</keyword>